<protein>
    <submittedName>
        <fullName evidence="3">Short-chain dehydrogenase/reductase SDR</fullName>
    </submittedName>
</protein>
<dbReference type="Gene3D" id="3.40.50.720">
    <property type="entry name" value="NAD(P)-binding Rossmann-like Domain"/>
    <property type="match status" value="1"/>
</dbReference>
<dbReference type="EMBL" id="CP002776">
    <property type="protein sequence ID" value="AEG31595.1"/>
    <property type="molecule type" value="Genomic_DNA"/>
</dbReference>
<dbReference type="PRINTS" id="PR00081">
    <property type="entry name" value="GDHRDH"/>
</dbReference>
<accession>F6DCK9</accession>
<proteinExistence type="inferred from homology"/>
<gene>
    <name evidence="3" type="ordered locus">Thicy_0823</name>
</gene>
<dbReference type="GO" id="GO:0016491">
    <property type="term" value="F:oxidoreductase activity"/>
    <property type="evidence" value="ECO:0007669"/>
    <property type="project" value="UniProtKB-KW"/>
</dbReference>
<dbReference type="InterPro" id="IPR036291">
    <property type="entry name" value="NAD(P)-bd_dom_sf"/>
</dbReference>
<organism evidence="3 4">
    <name type="scientific">Thiomicrospira cyclica (strain DSM 14477 / JCM 11371 / ALM1)</name>
    <name type="common">Thioalkalimicrobium cyclicum</name>
    <dbReference type="NCBI Taxonomy" id="717773"/>
    <lineage>
        <taxon>Bacteria</taxon>
        <taxon>Pseudomonadati</taxon>
        <taxon>Pseudomonadota</taxon>
        <taxon>Gammaproteobacteria</taxon>
        <taxon>Thiotrichales</taxon>
        <taxon>Piscirickettsiaceae</taxon>
        <taxon>Thiomicrospira</taxon>
    </lineage>
</organism>
<evidence type="ECO:0000256" key="1">
    <source>
        <dbReference type="ARBA" id="ARBA00006484"/>
    </source>
</evidence>
<reference evidence="3 4" key="1">
    <citation type="submission" date="2011-05" db="EMBL/GenBank/DDBJ databases">
        <title>Complete sequence of Thioalkalimicrobium cyclicum ALM1.</title>
        <authorList>
            <consortium name="US DOE Joint Genome Institute"/>
            <person name="Lucas S."/>
            <person name="Han J."/>
            <person name="Lapidus A."/>
            <person name="Cheng J.-F."/>
            <person name="Goodwin L."/>
            <person name="Pitluck S."/>
            <person name="Peters L."/>
            <person name="Mikhailova N."/>
            <person name="Davenport K."/>
            <person name="Han C."/>
            <person name="Tapia R."/>
            <person name="Land M."/>
            <person name="Hauser L."/>
            <person name="Kyrpides N."/>
            <person name="Ivanova N."/>
            <person name="Pagani I."/>
            <person name="Kappler U."/>
            <person name="Woyke T."/>
        </authorList>
    </citation>
    <scope>NUCLEOTIDE SEQUENCE [LARGE SCALE GENOMIC DNA]</scope>
    <source>
        <strain evidence="4">DSM 14477 / JCM 11371 / ALM1</strain>
    </source>
</reference>
<dbReference type="RefSeq" id="WP_013835373.1">
    <property type="nucleotide sequence ID" value="NC_015581.1"/>
</dbReference>
<dbReference type="InterPro" id="IPR020904">
    <property type="entry name" value="Sc_DH/Rdtase_CS"/>
</dbReference>
<dbReference type="CDD" id="cd05233">
    <property type="entry name" value="SDR_c"/>
    <property type="match status" value="1"/>
</dbReference>
<dbReference type="KEGG" id="tcy:Thicy_0823"/>
<dbReference type="STRING" id="717773.Thicy_0823"/>
<dbReference type="SUPFAM" id="SSF51735">
    <property type="entry name" value="NAD(P)-binding Rossmann-fold domains"/>
    <property type="match status" value="1"/>
</dbReference>
<keyword evidence="4" id="KW-1185">Reference proteome</keyword>
<dbReference type="PANTHER" id="PTHR43639">
    <property type="entry name" value="OXIDOREDUCTASE, SHORT-CHAIN DEHYDROGENASE/REDUCTASE FAMILY (AFU_ORTHOLOGUE AFUA_5G02870)"/>
    <property type="match status" value="1"/>
</dbReference>
<evidence type="ECO:0000256" key="2">
    <source>
        <dbReference type="ARBA" id="ARBA00023002"/>
    </source>
</evidence>
<keyword evidence="2" id="KW-0560">Oxidoreductase</keyword>
<comment type="similarity">
    <text evidence="1">Belongs to the short-chain dehydrogenases/reductases (SDR) family.</text>
</comment>
<dbReference type="Pfam" id="PF00106">
    <property type="entry name" value="adh_short"/>
    <property type="match status" value="1"/>
</dbReference>
<sequence length="243" mass="26801">MDLQQHSETMKTFLITGAAHGLGRALAQHLHNEQHQLILIDKDLKALNALYDELDTAGWNNVYLFPMDLAGSAQAEFEQLQQGLTSFASLDGVFLNAGILPALTPIEHFDPLQWYEVLQTNLNANFHLIQTCLPKLQAVNQPNNPANQAWLVAISDQAISQPQAYYGAYAVAKAGLEQLVKMTAKENDRIQGIIARLPPLAGHFRSKLFPGEPPCQNETVESAAERIILSCSKQAQHADIEVL</sequence>
<dbReference type="eggNOG" id="COG1028">
    <property type="taxonomic scope" value="Bacteria"/>
</dbReference>
<evidence type="ECO:0000313" key="3">
    <source>
        <dbReference type="EMBL" id="AEG31595.1"/>
    </source>
</evidence>
<dbReference type="HOGENOM" id="CLU_010194_2_10_6"/>
<evidence type="ECO:0000313" key="4">
    <source>
        <dbReference type="Proteomes" id="UP000009232"/>
    </source>
</evidence>
<name>F6DCK9_THICA</name>
<dbReference type="PANTHER" id="PTHR43639:SF1">
    <property type="entry name" value="SHORT-CHAIN DEHYDROGENASE_REDUCTASE FAMILY PROTEIN"/>
    <property type="match status" value="1"/>
</dbReference>
<dbReference type="PROSITE" id="PS00061">
    <property type="entry name" value="ADH_SHORT"/>
    <property type="match status" value="1"/>
</dbReference>
<dbReference type="AlphaFoldDB" id="F6DCK9"/>
<dbReference type="Proteomes" id="UP000009232">
    <property type="component" value="Chromosome"/>
</dbReference>
<dbReference type="InterPro" id="IPR002347">
    <property type="entry name" value="SDR_fam"/>
</dbReference>